<dbReference type="PRINTS" id="PR00685">
    <property type="entry name" value="TIFACTORIIB"/>
</dbReference>
<dbReference type="GO" id="GO:0005634">
    <property type="term" value="C:nucleus"/>
    <property type="evidence" value="ECO:0007669"/>
    <property type="project" value="TreeGrafter"/>
</dbReference>
<dbReference type="GO" id="GO:0017025">
    <property type="term" value="F:TBP-class protein binding"/>
    <property type="evidence" value="ECO:0007669"/>
    <property type="project" value="InterPro"/>
</dbReference>
<dbReference type="AlphaFoldDB" id="A0A6C0CG54"/>
<dbReference type="PANTHER" id="PTHR11618:SF13">
    <property type="entry name" value="TRANSCRIPTION INITIATION FACTOR IIB"/>
    <property type="match status" value="1"/>
</dbReference>
<evidence type="ECO:0000259" key="3">
    <source>
        <dbReference type="Pfam" id="PF00382"/>
    </source>
</evidence>
<dbReference type="Pfam" id="PF00382">
    <property type="entry name" value="TFIIB"/>
    <property type="match status" value="1"/>
</dbReference>
<evidence type="ECO:0000256" key="2">
    <source>
        <dbReference type="ARBA" id="ARBA00023163"/>
    </source>
</evidence>
<dbReference type="GO" id="GO:0097550">
    <property type="term" value="C:transcription preinitiation complex"/>
    <property type="evidence" value="ECO:0007669"/>
    <property type="project" value="TreeGrafter"/>
</dbReference>
<accession>A0A6C0CG54</accession>
<dbReference type="PANTHER" id="PTHR11618">
    <property type="entry name" value="TRANSCRIPTION INITIATION FACTOR IIB-RELATED"/>
    <property type="match status" value="1"/>
</dbReference>
<dbReference type="EMBL" id="MN739416">
    <property type="protein sequence ID" value="QHT03746.1"/>
    <property type="molecule type" value="Genomic_DNA"/>
</dbReference>
<name>A0A6C0CG54_9ZZZZ</name>
<protein>
    <recommendedName>
        <fullName evidence="3">Transcription factor TFIIB cyclin-like domain-containing protein</fullName>
    </recommendedName>
</protein>
<dbReference type="InterPro" id="IPR000812">
    <property type="entry name" value="TFIIB"/>
</dbReference>
<dbReference type="InterPro" id="IPR036915">
    <property type="entry name" value="Cyclin-like_sf"/>
</dbReference>
<dbReference type="Gene3D" id="1.10.472.170">
    <property type="match status" value="1"/>
</dbReference>
<feature type="domain" description="Transcription factor TFIIB cyclin-like" evidence="3">
    <location>
        <begin position="99"/>
        <end position="178"/>
    </location>
</feature>
<keyword evidence="2" id="KW-0804">Transcription</keyword>
<organism evidence="4">
    <name type="scientific">viral metagenome</name>
    <dbReference type="NCBI Taxonomy" id="1070528"/>
    <lineage>
        <taxon>unclassified sequences</taxon>
        <taxon>metagenomes</taxon>
        <taxon>organismal metagenomes</taxon>
    </lineage>
</organism>
<dbReference type="SUPFAM" id="SSF47954">
    <property type="entry name" value="Cyclin-like"/>
    <property type="match status" value="1"/>
</dbReference>
<evidence type="ECO:0000256" key="1">
    <source>
        <dbReference type="ARBA" id="ARBA00023015"/>
    </source>
</evidence>
<keyword evidence="1" id="KW-0805">Transcription regulation</keyword>
<reference evidence="4" key="1">
    <citation type="journal article" date="2020" name="Nature">
        <title>Giant virus diversity and host interactions through global metagenomics.</title>
        <authorList>
            <person name="Schulz F."/>
            <person name="Roux S."/>
            <person name="Paez-Espino D."/>
            <person name="Jungbluth S."/>
            <person name="Walsh D.A."/>
            <person name="Denef V.J."/>
            <person name="McMahon K.D."/>
            <person name="Konstantinidis K.T."/>
            <person name="Eloe-Fadrosh E.A."/>
            <person name="Kyrpides N.C."/>
            <person name="Woyke T."/>
        </authorList>
    </citation>
    <scope>NUCLEOTIDE SEQUENCE</scope>
    <source>
        <strain evidence="4">GVMAG-M-3300021120-1</strain>
    </source>
</reference>
<sequence>MECTHSVIIDEGEQVCERCGTIMEKVIDETAEWRNYEQGKGEDQCRTGFTTSDLLPESSYGSIMTARGISAKDTNMKSIQRLSCWSLSSNSQRSWMGIFDSIQMSCAHAGLPKAIVLDACGLYKKLEDAQKVRGETRRAMIGAAVFVACRNNHAPRSHQEIANLFVVNIRSLCKAITHFAATENTVLQTELGIAERLCASLNLNDDQRDRVMELLMQISEKSEDEFEHTPKTIVAGVVAHVMNLKTKASMKTVSESSGVSALSIHKIVTKLTSSQM</sequence>
<proteinExistence type="predicted"/>
<dbReference type="InterPro" id="IPR013150">
    <property type="entry name" value="TFIIB_cyclin"/>
</dbReference>
<dbReference type="SUPFAM" id="SSF57783">
    <property type="entry name" value="Zinc beta-ribbon"/>
    <property type="match status" value="1"/>
</dbReference>
<dbReference type="GO" id="GO:0070897">
    <property type="term" value="P:transcription preinitiation complex assembly"/>
    <property type="evidence" value="ECO:0007669"/>
    <property type="project" value="InterPro"/>
</dbReference>
<evidence type="ECO:0000313" key="4">
    <source>
        <dbReference type="EMBL" id="QHT03746.1"/>
    </source>
</evidence>